<organism evidence="1 2">
    <name type="scientific">Dibothriocephalus latus</name>
    <name type="common">Fish tapeworm</name>
    <name type="synonym">Diphyllobothrium latum</name>
    <dbReference type="NCBI Taxonomy" id="60516"/>
    <lineage>
        <taxon>Eukaryota</taxon>
        <taxon>Metazoa</taxon>
        <taxon>Spiralia</taxon>
        <taxon>Lophotrochozoa</taxon>
        <taxon>Platyhelminthes</taxon>
        <taxon>Cestoda</taxon>
        <taxon>Eucestoda</taxon>
        <taxon>Diphyllobothriidea</taxon>
        <taxon>Diphyllobothriidae</taxon>
        <taxon>Dibothriocephalus</taxon>
    </lineage>
</organism>
<dbReference type="EMBL" id="UYRU01018075">
    <property type="protein sequence ID" value="VDK53372.1"/>
    <property type="molecule type" value="Genomic_DNA"/>
</dbReference>
<evidence type="ECO:0000313" key="1">
    <source>
        <dbReference type="EMBL" id="VDK53372.1"/>
    </source>
</evidence>
<name>A0A3P6QSJ0_DIBLA</name>
<reference evidence="1 2" key="1">
    <citation type="submission" date="2018-11" db="EMBL/GenBank/DDBJ databases">
        <authorList>
            <consortium name="Pathogen Informatics"/>
        </authorList>
    </citation>
    <scope>NUCLEOTIDE SEQUENCE [LARGE SCALE GENOMIC DNA]</scope>
</reference>
<gene>
    <name evidence="1" type="ORF">DILT_LOCUS1963</name>
</gene>
<protein>
    <submittedName>
        <fullName evidence="1">Uncharacterized protein</fullName>
    </submittedName>
</protein>
<evidence type="ECO:0000313" key="2">
    <source>
        <dbReference type="Proteomes" id="UP000281553"/>
    </source>
</evidence>
<keyword evidence="2" id="KW-1185">Reference proteome</keyword>
<sequence length="50" mass="5772">MVAERNSAMPDVDWQNRMYTLVSRLNAGITLVNDRLAVLEEYILRAYKNG</sequence>
<dbReference type="AlphaFoldDB" id="A0A3P6QSJ0"/>
<accession>A0A3P6QSJ0</accession>
<dbReference type="Proteomes" id="UP000281553">
    <property type="component" value="Unassembled WGS sequence"/>
</dbReference>
<proteinExistence type="predicted"/>